<dbReference type="eggNOG" id="ENOG502RXY8">
    <property type="taxonomic scope" value="Eukaryota"/>
</dbReference>
<dbReference type="Pfam" id="PF01467">
    <property type="entry name" value="CTP_transf_like"/>
    <property type="match status" value="1"/>
</dbReference>
<dbReference type="GO" id="GO:0036503">
    <property type="term" value="P:ERAD pathway"/>
    <property type="evidence" value="ECO:0007669"/>
    <property type="project" value="EnsemblFungi"/>
</dbReference>
<protein>
    <recommendedName>
        <fullName evidence="9">Cytidyltransferase-like domain-containing protein</fullName>
    </recommendedName>
</protein>
<keyword evidence="3" id="KW-0808">Transferase</keyword>
<evidence type="ECO:0000256" key="4">
    <source>
        <dbReference type="ARBA" id="ARBA00022695"/>
    </source>
</evidence>
<organism evidence="10 11">
    <name type="scientific">Torulaspora delbrueckii</name>
    <name type="common">Yeast</name>
    <name type="synonym">Candida colliculosa</name>
    <dbReference type="NCBI Taxonomy" id="4950"/>
    <lineage>
        <taxon>Eukaryota</taxon>
        <taxon>Fungi</taxon>
        <taxon>Dikarya</taxon>
        <taxon>Ascomycota</taxon>
        <taxon>Saccharomycotina</taxon>
        <taxon>Saccharomycetes</taxon>
        <taxon>Saccharomycetales</taxon>
        <taxon>Saccharomycetaceae</taxon>
        <taxon>Torulaspora</taxon>
    </lineage>
</organism>
<evidence type="ECO:0000256" key="1">
    <source>
        <dbReference type="ARBA" id="ARBA00004790"/>
    </source>
</evidence>
<evidence type="ECO:0000256" key="8">
    <source>
        <dbReference type="ARBA" id="ARBA00049001"/>
    </source>
</evidence>
<reference evidence="10 11" key="1">
    <citation type="journal article" date="2011" name="Proc. Natl. Acad. Sci. U.S.A.">
        <title>Evolutionary erosion of yeast sex chromosomes by mating-type switching accidents.</title>
        <authorList>
            <person name="Gordon J.L."/>
            <person name="Armisen D."/>
            <person name="Proux-Wera E."/>
            <person name="Oheigeartaigh S.S."/>
            <person name="Byrne K.P."/>
            <person name="Wolfe K.H."/>
        </authorList>
    </citation>
    <scope>NUCLEOTIDE SEQUENCE [LARGE SCALE GENOMIC DNA]</scope>
    <source>
        <strain evidence="11">ATCC 10662 / CBS 1146 / NBRC 0425 / NCYC 2629 / NRRL Y-866</strain>
    </source>
</reference>
<dbReference type="GO" id="GO:0005634">
    <property type="term" value="C:nucleus"/>
    <property type="evidence" value="ECO:0007669"/>
    <property type="project" value="EnsemblFungi"/>
</dbReference>
<keyword evidence="4" id="KW-0548">Nucleotidyltransferase</keyword>
<keyword evidence="11" id="KW-1185">Reference proteome</keyword>
<gene>
    <name evidence="10" type="primary">TDEL0C06760</name>
    <name evidence="10" type="ORF">TDEL_0C06760</name>
</gene>
<dbReference type="AlphaFoldDB" id="G8ZQS8"/>
<dbReference type="GO" id="GO:0016887">
    <property type="term" value="F:ATP hydrolysis activity"/>
    <property type="evidence" value="ECO:0007669"/>
    <property type="project" value="EnsemblFungi"/>
</dbReference>
<dbReference type="InParanoid" id="G8ZQS8"/>
<dbReference type="SUPFAM" id="SSF52374">
    <property type="entry name" value="Nucleotidylyl transferase"/>
    <property type="match status" value="1"/>
</dbReference>
<dbReference type="HOGENOM" id="CLU_032651_1_0_1"/>
<dbReference type="InterPro" id="IPR004821">
    <property type="entry name" value="Cyt_trans-like"/>
</dbReference>
<keyword evidence="5" id="KW-0547">Nucleotide-binding</keyword>
<dbReference type="GO" id="GO:0034355">
    <property type="term" value="P:NAD+ biosynthetic process via the salvage pathway"/>
    <property type="evidence" value="ECO:0007669"/>
    <property type="project" value="EnsemblFungi"/>
</dbReference>
<dbReference type="STRING" id="1076872.G8ZQS8"/>
<dbReference type="GO" id="GO:0001403">
    <property type="term" value="P:invasive growth in response to glucose limitation"/>
    <property type="evidence" value="ECO:0007669"/>
    <property type="project" value="EnsemblFungi"/>
</dbReference>
<evidence type="ECO:0000259" key="9">
    <source>
        <dbReference type="Pfam" id="PF01467"/>
    </source>
</evidence>
<comment type="pathway">
    <text evidence="1">Cofactor biosynthesis; NAD(+) biosynthesis.</text>
</comment>
<dbReference type="GO" id="GO:0000309">
    <property type="term" value="F:nicotinamide-nucleotide adenylyltransferase activity"/>
    <property type="evidence" value="ECO:0007669"/>
    <property type="project" value="UniProtKB-EC"/>
</dbReference>
<dbReference type="KEGG" id="tdl:TDEL_0C06760"/>
<evidence type="ECO:0000256" key="6">
    <source>
        <dbReference type="ARBA" id="ARBA00022840"/>
    </source>
</evidence>
<comment type="catalytic activity">
    <reaction evidence="8">
        <text>beta-nicotinamide D-ribonucleotide + ATP + H(+) = diphosphate + NAD(+)</text>
        <dbReference type="Rhea" id="RHEA:21360"/>
        <dbReference type="ChEBI" id="CHEBI:14649"/>
        <dbReference type="ChEBI" id="CHEBI:15378"/>
        <dbReference type="ChEBI" id="CHEBI:30616"/>
        <dbReference type="ChEBI" id="CHEBI:33019"/>
        <dbReference type="ChEBI" id="CHEBI:57540"/>
        <dbReference type="EC" id="2.7.7.1"/>
    </reaction>
</comment>
<name>G8ZQS8_TORDE</name>
<evidence type="ECO:0000313" key="11">
    <source>
        <dbReference type="Proteomes" id="UP000005627"/>
    </source>
</evidence>
<evidence type="ECO:0000256" key="7">
    <source>
        <dbReference type="ARBA" id="ARBA00023027"/>
    </source>
</evidence>
<dbReference type="Proteomes" id="UP000005627">
    <property type="component" value="Chromosome 3"/>
</dbReference>
<dbReference type="GO" id="GO:0005737">
    <property type="term" value="C:cytoplasm"/>
    <property type="evidence" value="ECO:0007669"/>
    <property type="project" value="EnsemblFungi"/>
</dbReference>
<evidence type="ECO:0000256" key="5">
    <source>
        <dbReference type="ARBA" id="ARBA00022741"/>
    </source>
</evidence>
<dbReference type="GO" id="GO:0007124">
    <property type="term" value="P:pseudohyphal growth"/>
    <property type="evidence" value="ECO:0007669"/>
    <property type="project" value="EnsemblFungi"/>
</dbReference>
<feature type="domain" description="Cytidyltransferase-like" evidence="9">
    <location>
        <begin position="42"/>
        <end position="229"/>
    </location>
</feature>
<keyword evidence="7" id="KW-0520">NAD</keyword>
<dbReference type="GeneID" id="11501982"/>
<evidence type="ECO:0000256" key="2">
    <source>
        <dbReference type="ARBA" id="ARBA00022642"/>
    </source>
</evidence>
<dbReference type="InterPro" id="IPR005248">
    <property type="entry name" value="NadD/NMNAT"/>
</dbReference>
<dbReference type="RefSeq" id="XP_003680776.1">
    <property type="nucleotide sequence ID" value="XM_003680728.1"/>
</dbReference>
<dbReference type="Gene3D" id="3.40.50.620">
    <property type="entry name" value="HUPs"/>
    <property type="match status" value="1"/>
</dbReference>
<dbReference type="OrthoDB" id="5591297at2759"/>
<proteinExistence type="predicted"/>
<dbReference type="InterPro" id="IPR014729">
    <property type="entry name" value="Rossmann-like_a/b/a_fold"/>
</dbReference>
<dbReference type="EMBL" id="HE616744">
    <property type="protein sequence ID" value="CCE91565.1"/>
    <property type="molecule type" value="Genomic_DNA"/>
</dbReference>
<sequence>MQRSDNGFLNAYKSFINDKREAFDIIYNREVLEKPEVLLVLDSSFNPPHWGHYTLVKKGLELYHQKSTQVLLLLSVNNADKAPKPASFDKRMEMMCLLADMMHEDGIAVSVGITAHGKYVDKFNVLRGFYKHTGIMSFLVGFDTLVRIFDAKYYSPQLPAEALRDFMSSTELCCLTREGEHPSKTQLEYASDIINGAYEPMIPRNWGEKIHIMENDERFESVSSSAIRKAVLAGCSFETLEKLTPSAIAKYIAASKDHIF</sequence>
<dbReference type="PANTHER" id="PTHR31285:SF0">
    <property type="entry name" value="NICOTINAMIDE MONONUCLEOTIDE ADENYLYLTRANSFERASE"/>
    <property type="match status" value="1"/>
</dbReference>
<keyword evidence="6" id="KW-0067">ATP-binding</keyword>
<evidence type="ECO:0000256" key="3">
    <source>
        <dbReference type="ARBA" id="ARBA00022679"/>
    </source>
</evidence>
<dbReference type="FunCoup" id="G8ZQS8">
    <property type="interactions" value="57"/>
</dbReference>
<dbReference type="GO" id="GO:0005524">
    <property type="term" value="F:ATP binding"/>
    <property type="evidence" value="ECO:0007669"/>
    <property type="project" value="UniProtKB-KW"/>
</dbReference>
<keyword evidence="2" id="KW-0662">Pyridine nucleotide biosynthesis</keyword>
<accession>G8ZQS8</accession>
<dbReference type="PANTHER" id="PTHR31285">
    <property type="entry name" value="NICOTINAMIDE MONONUCLEOTIDE ADENYLYLTRANSFERASE"/>
    <property type="match status" value="1"/>
</dbReference>
<evidence type="ECO:0000313" key="10">
    <source>
        <dbReference type="EMBL" id="CCE91565.1"/>
    </source>
</evidence>
<dbReference type="UniPathway" id="UPA00253">
    <property type="reaction ID" value="UER00600"/>
</dbReference>
<dbReference type="CDD" id="cd02165">
    <property type="entry name" value="NMNAT"/>
    <property type="match status" value="1"/>
</dbReference>